<dbReference type="PANTHER" id="PTHR31585:SF12">
    <property type="entry name" value="FOLATE-BIOPTERIN TRANSPORTER 9, CHLOROPLASTIC-RELATED"/>
    <property type="match status" value="1"/>
</dbReference>
<evidence type="ECO:0000256" key="2">
    <source>
        <dbReference type="ARBA" id="ARBA00022448"/>
    </source>
</evidence>
<keyword evidence="4 6" id="KW-1133">Transmembrane helix</keyword>
<feature type="transmembrane region" description="Helical" evidence="6">
    <location>
        <begin position="61"/>
        <end position="82"/>
    </location>
</feature>
<evidence type="ECO:0000313" key="7">
    <source>
        <dbReference type="EMBL" id="MCD7457909.1"/>
    </source>
</evidence>
<evidence type="ECO:0000313" key="8">
    <source>
        <dbReference type="Proteomes" id="UP000823775"/>
    </source>
</evidence>
<dbReference type="Proteomes" id="UP000823775">
    <property type="component" value="Unassembled WGS sequence"/>
</dbReference>
<name>A0ABS8SGM2_DATST</name>
<feature type="transmembrane region" description="Helical" evidence="6">
    <location>
        <begin position="182"/>
        <end position="202"/>
    </location>
</feature>
<evidence type="ECO:0000256" key="4">
    <source>
        <dbReference type="ARBA" id="ARBA00022989"/>
    </source>
</evidence>
<dbReference type="PANTHER" id="PTHR31585">
    <property type="entry name" value="FOLATE-BIOPTERIN TRANSPORTER 1, CHLOROPLASTIC"/>
    <property type="match status" value="1"/>
</dbReference>
<dbReference type="Pfam" id="PF03092">
    <property type="entry name" value="BT1"/>
    <property type="match status" value="2"/>
</dbReference>
<evidence type="ECO:0000256" key="5">
    <source>
        <dbReference type="ARBA" id="ARBA00023136"/>
    </source>
</evidence>
<evidence type="ECO:0000256" key="6">
    <source>
        <dbReference type="SAM" id="Phobius"/>
    </source>
</evidence>
<feature type="transmembrane region" description="Helical" evidence="6">
    <location>
        <begin position="102"/>
        <end position="124"/>
    </location>
</feature>
<keyword evidence="2" id="KW-0813">Transport</keyword>
<organism evidence="7 8">
    <name type="scientific">Datura stramonium</name>
    <name type="common">Jimsonweed</name>
    <name type="synonym">Common thornapple</name>
    <dbReference type="NCBI Taxonomy" id="4076"/>
    <lineage>
        <taxon>Eukaryota</taxon>
        <taxon>Viridiplantae</taxon>
        <taxon>Streptophyta</taxon>
        <taxon>Embryophyta</taxon>
        <taxon>Tracheophyta</taxon>
        <taxon>Spermatophyta</taxon>
        <taxon>Magnoliopsida</taxon>
        <taxon>eudicotyledons</taxon>
        <taxon>Gunneridae</taxon>
        <taxon>Pentapetalae</taxon>
        <taxon>asterids</taxon>
        <taxon>lamiids</taxon>
        <taxon>Solanales</taxon>
        <taxon>Solanaceae</taxon>
        <taxon>Solanoideae</taxon>
        <taxon>Datureae</taxon>
        <taxon>Datura</taxon>
    </lineage>
</organism>
<feature type="transmembrane region" description="Helical" evidence="6">
    <location>
        <begin position="151"/>
        <end position="170"/>
    </location>
</feature>
<comment type="subcellular location">
    <subcellularLocation>
        <location evidence="1">Membrane</location>
        <topology evidence="1">Multi-pass membrane protein</topology>
    </subcellularLocation>
</comment>
<accession>A0ABS8SGM2</accession>
<keyword evidence="8" id="KW-1185">Reference proteome</keyword>
<evidence type="ECO:0000256" key="3">
    <source>
        <dbReference type="ARBA" id="ARBA00022692"/>
    </source>
</evidence>
<feature type="transmembrane region" description="Helical" evidence="6">
    <location>
        <begin position="214"/>
        <end position="239"/>
    </location>
</feature>
<sequence length="362" mass="40251">MLSAAKSTTKNTINKPWKPKSLLIKILAPQQVEQVSPPSKAKKKVFFEEKNGFSRMGSQHMAILCGVGYWHGILSDAVYIGGAHRIPYNSSDFTQVLAWGQLALTSAASEALPALMACVLLNALERPSQGAKMLLVAEYGQRNRMRGLQSYAFMASAAGGILVGPLGSIFCYQTQCLNLDPSVIGMSKITYAASLLLDLVLVKQLNLKLGIPNEWFALCFSGLAETIAIFKLLPFHVLVCKCGSFRILSWRYCHLDGFDDVPMAQPAAEKGRKRGQSKRTRKHRRIEGRCSLSALCDLLSCGEARERIFSRSPQQFSLIRNWFRVDALSLFVDVCGRFEKMTIKSNYSDEYCFCNGWKASFC</sequence>
<evidence type="ECO:0000256" key="1">
    <source>
        <dbReference type="ARBA" id="ARBA00004141"/>
    </source>
</evidence>
<comment type="caution">
    <text evidence="7">The sequence shown here is derived from an EMBL/GenBank/DDBJ whole genome shotgun (WGS) entry which is preliminary data.</text>
</comment>
<reference evidence="7 8" key="1">
    <citation type="journal article" date="2021" name="BMC Genomics">
        <title>Datura genome reveals duplications of psychoactive alkaloid biosynthetic genes and high mutation rate following tissue culture.</title>
        <authorList>
            <person name="Rajewski A."/>
            <person name="Carter-House D."/>
            <person name="Stajich J."/>
            <person name="Litt A."/>
        </authorList>
    </citation>
    <scope>NUCLEOTIDE SEQUENCE [LARGE SCALE GENOMIC DNA]</scope>
    <source>
        <strain evidence="7">AR-01</strain>
    </source>
</reference>
<dbReference type="EMBL" id="JACEIK010000485">
    <property type="protein sequence ID" value="MCD7457909.1"/>
    <property type="molecule type" value="Genomic_DNA"/>
</dbReference>
<proteinExistence type="predicted"/>
<dbReference type="InterPro" id="IPR039309">
    <property type="entry name" value="BT1"/>
</dbReference>
<keyword evidence="5 6" id="KW-0472">Membrane</keyword>
<gene>
    <name evidence="7" type="ORF">HAX54_036546</name>
</gene>
<protein>
    <submittedName>
        <fullName evidence="7">Uncharacterized protein</fullName>
    </submittedName>
</protein>
<keyword evidence="3 6" id="KW-0812">Transmembrane</keyword>